<dbReference type="SUPFAM" id="SSF56300">
    <property type="entry name" value="Metallo-dependent phosphatases"/>
    <property type="match status" value="1"/>
</dbReference>
<dbReference type="Proteomes" id="UP000095200">
    <property type="component" value="Unassembled WGS sequence"/>
</dbReference>
<dbReference type="OrthoDB" id="7831721at2"/>
<dbReference type="AlphaFoldDB" id="A0A194AGU8"/>
<reference evidence="3" key="1">
    <citation type="submission" date="2016-06" db="EMBL/GenBank/DDBJ databases">
        <title>Draft genome sequence of Desulfoplanes formicivorans strain Pf12B.</title>
        <authorList>
            <person name="Watanabe M."/>
            <person name="Kojima H."/>
            <person name="Fukui M."/>
        </authorList>
    </citation>
    <scope>NUCLEOTIDE SEQUENCE [LARGE SCALE GENOMIC DNA]</scope>
    <source>
        <strain evidence="3">Pf12B</strain>
    </source>
</reference>
<keyword evidence="3" id="KW-1185">Reference proteome</keyword>
<feature type="domain" description="Calcineurin-like phosphoesterase" evidence="1">
    <location>
        <begin position="2"/>
        <end position="189"/>
    </location>
</feature>
<dbReference type="EMBL" id="BDFE01000015">
    <property type="protein sequence ID" value="GAU08435.1"/>
    <property type="molecule type" value="Genomic_DNA"/>
</dbReference>
<proteinExistence type="predicted"/>
<evidence type="ECO:0000313" key="3">
    <source>
        <dbReference type="Proteomes" id="UP000095200"/>
    </source>
</evidence>
<dbReference type="GO" id="GO:0016787">
    <property type="term" value="F:hydrolase activity"/>
    <property type="evidence" value="ECO:0007669"/>
    <property type="project" value="InterPro"/>
</dbReference>
<comment type="caution">
    <text evidence="2">The sequence shown here is derived from an EMBL/GenBank/DDBJ whole genome shotgun (WGS) entry which is preliminary data.</text>
</comment>
<dbReference type="Pfam" id="PF00149">
    <property type="entry name" value="Metallophos"/>
    <property type="match status" value="1"/>
</dbReference>
<name>A0A194AGU8_9BACT</name>
<sequence length="231" mass="25912">MIILAGDCHGDFREVLATVAGYSPDTIAGIFFLGDQTPNRPLEQELAPLGTQLLARTWFILGNHDSDHPRFLRNHLGMWDHHLHNKVITVDGVRMGGVSGIFRKDIWYPPEKALWQDRTSLGKHELFEGQLPLKHWTTIFPEDLAAPWEPMDILLTHEAPGSHAYGFDVLDHFARRRGVQWIFHGHHHEDSMGTLAPGIQVVGLGLCQCMVWDPSMLTHAHAAVSRSGSVT</sequence>
<protein>
    <submittedName>
        <fullName evidence="2">Metallophosphoesterase</fullName>
    </submittedName>
</protein>
<dbReference type="RefSeq" id="WP_069857966.1">
    <property type="nucleotide sequence ID" value="NZ_BDFE01000015.1"/>
</dbReference>
<gene>
    <name evidence="2" type="ORF">DPF_1144</name>
</gene>
<accession>A0A194AGU8</accession>
<dbReference type="InterPro" id="IPR004843">
    <property type="entry name" value="Calcineurin-like_PHP"/>
</dbReference>
<organism evidence="2 3">
    <name type="scientific">Desulfoplanes formicivorans</name>
    <dbReference type="NCBI Taxonomy" id="1592317"/>
    <lineage>
        <taxon>Bacteria</taxon>
        <taxon>Pseudomonadati</taxon>
        <taxon>Thermodesulfobacteriota</taxon>
        <taxon>Desulfovibrionia</taxon>
        <taxon>Desulfovibrionales</taxon>
        <taxon>Desulfoplanaceae</taxon>
        <taxon>Desulfoplanes</taxon>
    </lineage>
</organism>
<evidence type="ECO:0000313" key="2">
    <source>
        <dbReference type="EMBL" id="GAU08435.1"/>
    </source>
</evidence>
<dbReference type="InterPro" id="IPR029052">
    <property type="entry name" value="Metallo-depent_PP-like"/>
</dbReference>
<dbReference type="Gene3D" id="3.60.21.10">
    <property type="match status" value="1"/>
</dbReference>
<evidence type="ECO:0000259" key="1">
    <source>
        <dbReference type="Pfam" id="PF00149"/>
    </source>
</evidence>